<dbReference type="EMBL" id="CAKMMF010000032">
    <property type="protein sequence ID" value="CAH1219349.1"/>
    <property type="molecule type" value="Genomic_DNA"/>
</dbReference>
<feature type="transmembrane region" description="Helical" evidence="1">
    <location>
        <begin position="6"/>
        <end position="25"/>
    </location>
</feature>
<comment type="caution">
    <text evidence="2">The sequence shown here is derived from an EMBL/GenBank/DDBJ whole genome shotgun (WGS) entry which is preliminary data.</text>
</comment>
<dbReference type="RefSeq" id="WP_236345028.1">
    <property type="nucleotide sequence ID" value="NZ_CAKMMF010000032.1"/>
</dbReference>
<gene>
    <name evidence="2" type="ORF">PAECIP111893_04548</name>
</gene>
<evidence type="ECO:0000313" key="3">
    <source>
        <dbReference type="Proteomes" id="UP000838686"/>
    </source>
</evidence>
<evidence type="ECO:0008006" key="4">
    <source>
        <dbReference type="Google" id="ProtNLM"/>
    </source>
</evidence>
<feature type="transmembrane region" description="Helical" evidence="1">
    <location>
        <begin position="69"/>
        <end position="87"/>
    </location>
</feature>
<dbReference type="Proteomes" id="UP000838686">
    <property type="component" value="Unassembled WGS sequence"/>
</dbReference>
<keyword evidence="1" id="KW-0812">Transmembrane</keyword>
<accession>A0ABM9CNC6</accession>
<proteinExistence type="predicted"/>
<sequence length="98" mass="11044">MEIALHWVIIIGICMTSLLSVFFSIKARRQSDSRLRGLNTARLNMSMGVMLVFIALFFMLAYTGSTIKVIIGTLLLIMGLFNLFAGLRNHSVYNAMKR</sequence>
<reference evidence="2" key="1">
    <citation type="submission" date="2022-01" db="EMBL/GenBank/DDBJ databases">
        <authorList>
            <person name="Criscuolo A."/>
        </authorList>
    </citation>
    <scope>NUCLEOTIDE SEQUENCE</scope>
    <source>
        <strain evidence="2">CIP111893</strain>
    </source>
</reference>
<keyword evidence="1" id="KW-1133">Transmembrane helix</keyword>
<evidence type="ECO:0000256" key="1">
    <source>
        <dbReference type="SAM" id="Phobius"/>
    </source>
</evidence>
<dbReference type="InterPro" id="IPR025618">
    <property type="entry name" value="YtpI"/>
</dbReference>
<keyword evidence="1" id="KW-0472">Membrane</keyword>
<feature type="transmembrane region" description="Helical" evidence="1">
    <location>
        <begin position="45"/>
        <end position="63"/>
    </location>
</feature>
<name>A0ABM9CNC6_9BACL</name>
<protein>
    <recommendedName>
        <fullName evidence="4">YtpI-like protein</fullName>
    </recommendedName>
</protein>
<evidence type="ECO:0000313" key="2">
    <source>
        <dbReference type="EMBL" id="CAH1219349.1"/>
    </source>
</evidence>
<keyword evidence="3" id="KW-1185">Reference proteome</keyword>
<organism evidence="2 3">
    <name type="scientific">Paenibacillus plantiphilus</name>
    <dbReference type="NCBI Taxonomy" id="2905650"/>
    <lineage>
        <taxon>Bacteria</taxon>
        <taxon>Bacillati</taxon>
        <taxon>Bacillota</taxon>
        <taxon>Bacilli</taxon>
        <taxon>Bacillales</taxon>
        <taxon>Paenibacillaceae</taxon>
        <taxon>Paenibacillus</taxon>
    </lineage>
</organism>
<dbReference type="Pfam" id="PF14007">
    <property type="entry name" value="YtpI"/>
    <property type="match status" value="1"/>
</dbReference>